<name>A0A381V7S3_9ZZZZ</name>
<dbReference type="PANTHER" id="PTHR42966:SF2">
    <property type="entry name" value="PSEUDAMINIC ACID SYNTHASE"/>
    <property type="match status" value="1"/>
</dbReference>
<dbReference type="AlphaFoldDB" id="A0A381V7S3"/>
<dbReference type="CDD" id="cd11615">
    <property type="entry name" value="SAF_NeuB_like"/>
    <property type="match status" value="1"/>
</dbReference>
<dbReference type="InterPro" id="IPR013132">
    <property type="entry name" value="PseI/NeuA/B-like_N"/>
</dbReference>
<gene>
    <name evidence="2" type="ORF">METZ01_LOCUS88672</name>
</gene>
<dbReference type="SUPFAM" id="SSF51569">
    <property type="entry name" value="Aldolase"/>
    <property type="match status" value="1"/>
</dbReference>
<dbReference type="EMBL" id="UINC01007952">
    <property type="protein sequence ID" value="SVA35818.1"/>
    <property type="molecule type" value="Genomic_DNA"/>
</dbReference>
<dbReference type="Pfam" id="PF03102">
    <property type="entry name" value="NeuB"/>
    <property type="match status" value="1"/>
</dbReference>
<dbReference type="InterPro" id="IPR051690">
    <property type="entry name" value="PseI-like"/>
</dbReference>
<feature type="non-terminal residue" evidence="2">
    <location>
        <position position="1"/>
    </location>
</feature>
<feature type="domain" description="AFP-like" evidence="1">
    <location>
        <begin position="227"/>
        <end position="283"/>
    </location>
</feature>
<dbReference type="PROSITE" id="PS50844">
    <property type="entry name" value="AFP_LIKE"/>
    <property type="match status" value="1"/>
</dbReference>
<proteinExistence type="predicted"/>
<dbReference type="GO" id="GO:0047444">
    <property type="term" value="F:N-acylneuraminate-9-phosphate synthase activity"/>
    <property type="evidence" value="ECO:0007669"/>
    <property type="project" value="TreeGrafter"/>
</dbReference>
<dbReference type="Pfam" id="PF08666">
    <property type="entry name" value="SAF"/>
    <property type="match status" value="1"/>
</dbReference>
<dbReference type="InterPro" id="IPR020030">
    <property type="entry name" value="Pseudaminic_synth_PseI"/>
</dbReference>
<protein>
    <recommendedName>
        <fullName evidence="1">AFP-like domain-containing protein</fullName>
    </recommendedName>
</protein>
<dbReference type="InterPro" id="IPR013974">
    <property type="entry name" value="SAF"/>
</dbReference>
<evidence type="ECO:0000259" key="1">
    <source>
        <dbReference type="PROSITE" id="PS50844"/>
    </source>
</evidence>
<dbReference type="InterPro" id="IPR036732">
    <property type="entry name" value="AFP_Neu5c_C_sf"/>
</dbReference>
<dbReference type="SUPFAM" id="SSF51269">
    <property type="entry name" value="AFP III-like domain"/>
    <property type="match status" value="1"/>
</dbReference>
<evidence type="ECO:0000313" key="2">
    <source>
        <dbReference type="EMBL" id="SVA35818.1"/>
    </source>
</evidence>
<dbReference type="GO" id="GO:0016051">
    <property type="term" value="P:carbohydrate biosynthetic process"/>
    <property type="evidence" value="ECO:0007669"/>
    <property type="project" value="InterPro"/>
</dbReference>
<accession>A0A381V7S3</accession>
<dbReference type="InterPro" id="IPR013785">
    <property type="entry name" value="Aldolase_TIM"/>
</dbReference>
<organism evidence="2">
    <name type="scientific">marine metagenome</name>
    <dbReference type="NCBI Taxonomy" id="408172"/>
    <lineage>
        <taxon>unclassified sequences</taxon>
        <taxon>metagenomes</taxon>
        <taxon>ecological metagenomes</taxon>
    </lineage>
</organism>
<dbReference type="InterPro" id="IPR057736">
    <property type="entry name" value="SAF_PseI/NeuA/NeuB"/>
</dbReference>
<dbReference type="InterPro" id="IPR006190">
    <property type="entry name" value="SAF_AFP_Neu5Ac"/>
</dbReference>
<sequence>DFLIPQDNPWSKFRTLYDLYDYAHTPWEWIPELMAEAKKNKIDIFGSVFDVSSVALMENLNSVAYKIASAEIADTELLKSVAATGKPVILSTGLASLKDLIYAVDILRSSGCSDLILLKCTTAYPAPVDEANLRTISNLRETFNVLSGISDHTNGVAVPIVATALGASFIEKHFTLDRNDTVDSFFSLDPSEFKVMVSEVRNAEKSLGSISYGLTEASKKHKLGRRSLYVYKPIKKGDKFSEKNIKSVRPAYGLSPKNIKRIIGRKAARDLDVGERVTWNVVE</sequence>
<dbReference type="SMART" id="SM00858">
    <property type="entry name" value="SAF"/>
    <property type="match status" value="1"/>
</dbReference>
<reference evidence="2" key="1">
    <citation type="submission" date="2018-05" db="EMBL/GenBank/DDBJ databases">
        <authorList>
            <person name="Lanie J.A."/>
            <person name="Ng W.-L."/>
            <person name="Kazmierczak K.M."/>
            <person name="Andrzejewski T.M."/>
            <person name="Davidsen T.M."/>
            <person name="Wayne K.J."/>
            <person name="Tettelin H."/>
            <person name="Glass J.I."/>
            <person name="Rusch D."/>
            <person name="Podicherti R."/>
            <person name="Tsui H.-C.T."/>
            <person name="Winkler M.E."/>
        </authorList>
    </citation>
    <scope>NUCLEOTIDE SEQUENCE</scope>
</reference>
<dbReference type="NCBIfam" id="TIGR03586">
    <property type="entry name" value="PseI"/>
    <property type="match status" value="1"/>
</dbReference>
<dbReference type="Gene3D" id="3.90.1210.10">
    <property type="entry name" value="Antifreeze-like/N-acetylneuraminic acid synthase C-terminal domain"/>
    <property type="match status" value="1"/>
</dbReference>
<dbReference type="PANTHER" id="PTHR42966">
    <property type="entry name" value="N-ACETYLNEURAMINATE SYNTHASE"/>
    <property type="match status" value="1"/>
</dbReference>
<dbReference type="Gene3D" id="3.20.20.70">
    <property type="entry name" value="Aldolase class I"/>
    <property type="match status" value="1"/>
</dbReference>